<evidence type="ECO:0000313" key="1">
    <source>
        <dbReference type="EMBL" id="SDC56423.1"/>
    </source>
</evidence>
<dbReference type="EMBL" id="FMZF01000002">
    <property type="protein sequence ID" value="SDC56423.1"/>
    <property type="molecule type" value="Genomic_DNA"/>
</dbReference>
<accession>A0A1G6MLJ8</accession>
<evidence type="ECO:0000313" key="2">
    <source>
        <dbReference type="Proteomes" id="UP000199416"/>
    </source>
</evidence>
<dbReference type="AlphaFoldDB" id="A0A1G6MLJ8"/>
<reference evidence="2" key="1">
    <citation type="submission" date="2016-10" db="EMBL/GenBank/DDBJ databases">
        <authorList>
            <person name="Varghese N."/>
            <person name="Submissions S."/>
        </authorList>
    </citation>
    <scope>NUCLEOTIDE SEQUENCE [LARGE SCALE GENOMIC DNA]</scope>
    <source>
        <strain evidence="2">DSM 45421</strain>
    </source>
</reference>
<protein>
    <submittedName>
        <fullName evidence="1">Uncharacterized protein</fullName>
    </submittedName>
</protein>
<dbReference type="Proteomes" id="UP000199416">
    <property type="component" value="Unassembled WGS sequence"/>
</dbReference>
<sequence length="129" mass="14720">MGALVFFEDNGCRGDVVGVWSEDDDPPVIRFNRTPGFRNDEARSLRIVDLPANTTIRLYDDSSGRRSDDWVEITTRRHIREYGVHSFERSYEDSSVRVRYHPRDDLDGKVSRAEIDVTGVLPNPPLTPG</sequence>
<gene>
    <name evidence="1" type="ORF">SAMN05660690_1923</name>
</gene>
<keyword evidence="2" id="KW-1185">Reference proteome</keyword>
<dbReference type="RefSeq" id="WP_091365412.1">
    <property type="nucleotide sequence ID" value="NZ_FMZF01000002.1"/>
</dbReference>
<dbReference type="OrthoDB" id="6402666at2"/>
<dbReference type="STRING" id="1190417.SAMN05660690_1923"/>
<organism evidence="1 2">
    <name type="scientific">Geodermatophilus telluris</name>
    <dbReference type="NCBI Taxonomy" id="1190417"/>
    <lineage>
        <taxon>Bacteria</taxon>
        <taxon>Bacillati</taxon>
        <taxon>Actinomycetota</taxon>
        <taxon>Actinomycetes</taxon>
        <taxon>Geodermatophilales</taxon>
        <taxon>Geodermatophilaceae</taxon>
        <taxon>Geodermatophilus</taxon>
    </lineage>
</organism>
<proteinExistence type="predicted"/>
<name>A0A1G6MLJ8_9ACTN</name>